<dbReference type="GO" id="GO:0005975">
    <property type="term" value="P:carbohydrate metabolic process"/>
    <property type="evidence" value="ECO:0007669"/>
    <property type="project" value="InterPro"/>
</dbReference>
<sequence length="610" mass="69879">MGYEFKINKTIMIIIGFLFLFGIVIQLSRSNYVLQLNTGNEPLHNKIIERTSALSAKEVKAFNEDKFLLIYDPEDSESMALKDNNVKTFEYLRKALEVVPVSNIPDDFTEYKNVIIAFSSLEKVSDMNRLTNYVDQGGKVFFEIRPELTDGLFAIYRKLGIYELGHDFEKIKGIQMDSDLLLKGNQLKIEEGFIVNNSLSVQINEACKVYASSLKGLPLLWSTPYGKGTFMVLNGTMLGDKLNRGLIVGSLSYLNEDFIYPIMNSKVVYIDDFPAPFPEGHNDDIYNDYKRNIASFFREIWWPDIAKVAVKDDVKYTGVLIESYNDRVNGPFEDRIGKETLKIFGRELIKSGGEIGIHGYNHQSLTKDQNQVKELGYRAWGSEKDMAESLKEAKKYFDEIFPNYTLRTYVPPSNILSEEGKKAIKEAIPSIDILASLYVDDEAKVSYIQEYEVGKQFIELPRLSSDYHYSDINKWTIASSATMFGSFSHFIHPDDVLDEERNRGDHWNVLSKQFSQMMHDVKKNYPWMSSMTASESAEILKDYSSAQVFISEKNSKLNVYINHFSGNLDFLLRTDKKIKTAKNCDVEKVSEDRYLVHAKANKLVIQLEGK</sequence>
<dbReference type="AlphaFoldDB" id="K6E7G2"/>
<protein>
    <recommendedName>
        <fullName evidence="4">DUF2194 domain-containing protein</fullName>
    </recommendedName>
</protein>
<evidence type="ECO:0000256" key="1">
    <source>
        <dbReference type="SAM" id="Phobius"/>
    </source>
</evidence>
<dbReference type="RefSeq" id="WP_007085226.1">
    <property type="nucleotide sequence ID" value="NZ_AJLS01000058.1"/>
</dbReference>
<accession>K6E7G2</accession>
<reference evidence="2 3" key="1">
    <citation type="journal article" date="2012" name="Front. Microbiol.">
        <title>Redundancy and modularity in membrane-associated dissimilatory nitrate reduction in Bacillus.</title>
        <authorList>
            <person name="Heylen K."/>
            <person name="Keltjens J."/>
        </authorList>
    </citation>
    <scope>NUCLEOTIDE SEQUENCE [LARGE SCALE GENOMIC DNA]</scope>
    <source>
        <strain evidence="3">LMG 21833T</strain>
    </source>
</reference>
<dbReference type="Pfam" id="PF09960">
    <property type="entry name" value="DUF2194"/>
    <property type="match status" value="2"/>
</dbReference>
<gene>
    <name evidence="2" type="ORF">BABA_11046</name>
</gene>
<proteinExistence type="predicted"/>
<name>K6E7G2_9BACI</name>
<dbReference type="InterPro" id="IPR011330">
    <property type="entry name" value="Glyco_hydro/deAcase_b/a-brl"/>
</dbReference>
<dbReference type="Proteomes" id="UP000006316">
    <property type="component" value="Unassembled WGS sequence"/>
</dbReference>
<feature type="transmembrane region" description="Helical" evidence="1">
    <location>
        <begin position="7"/>
        <end position="27"/>
    </location>
</feature>
<dbReference type="CDD" id="cd10924">
    <property type="entry name" value="CE4_COG4878"/>
    <property type="match status" value="1"/>
</dbReference>
<keyword evidence="1" id="KW-1133">Transmembrane helix</keyword>
<dbReference type="Gene3D" id="3.40.50.880">
    <property type="match status" value="1"/>
</dbReference>
<dbReference type="PATRIC" id="fig|1117379.3.peg.2305"/>
<dbReference type="EMBL" id="AJLS01000058">
    <property type="protein sequence ID" value="EKN69246.1"/>
    <property type="molecule type" value="Genomic_DNA"/>
</dbReference>
<dbReference type="STRING" id="1117379.BABA_11046"/>
<comment type="caution">
    <text evidence="2">The sequence shown here is derived from an EMBL/GenBank/DDBJ whole genome shotgun (WGS) entry which is preliminary data.</text>
</comment>
<evidence type="ECO:0000313" key="3">
    <source>
        <dbReference type="Proteomes" id="UP000006316"/>
    </source>
</evidence>
<evidence type="ECO:0000313" key="2">
    <source>
        <dbReference type="EMBL" id="EKN69246.1"/>
    </source>
</evidence>
<keyword evidence="3" id="KW-1185">Reference proteome</keyword>
<dbReference type="eggNOG" id="COG4878">
    <property type="taxonomic scope" value="Bacteria"/>
</dbReference>
<dbReference type="InterPro" id="IPR029062">
    <property type="entry name" value="Class_I_gatase-like"/>
</dbReference>
<dbReference type="InterPro" id="IPR018695">
    <property type="entry name" value="DUF2194"/>
</dbReference>
<keyword evidence="1" id="KW-0812">Transmembrane</keyword>
<organism evidence="2 3">
    <name type="scientific">Neobacillus bataviensis LMG 21833</name>
    <dbReference type="NCBI Taxonomy" id="1117379"/>
    <lineage>
        <taxon>Bacteria</taxon>
        <taxon>Bacillati</taxon>
        <taxon>Bacillota</taxon>
        <taxon>Bacilli</taxon>
        <taxon>Bacillales</taxon>
        <taxon>Bacillaceae</taxon>
        <taxon>Neobacillus</taxon>
    </lineage>
</organism>
<dbReference type="SUPFAM" id="SSF88713">
    <property type="entry name" value="Glycoside hydrolase/deacetylase"/>
    <property type="match status" value="1"/>
</dbReference>
<keyword evidence="1" id="KW-0472">Membrane</keyword>
<evidence type="ECO:0008006" key="4">
    <source>
        <dbReference type="Google" id="ProtNLM"/>
    </source>
</evidence>
<dbReference type="Gene3D" id="3.20.20.370">
    <property type="entry name" value="Glycoside hydrolase/deacetylase"/>
    <property type="match status" value="1"/>
</dbReference>
<dbReference type="OrthoDB" id="9761886at2"/>